<proteinExistence type="predicted"/>
<dbReference type="Pfam" id="PF18602">
    <property type="entry name" value="Rap1a"/>
    <property type="match status" value="1"/>
</dbReference>
<reference evidence="3 4" key="1">
    <citation type="journal article" date="2016" name="J. Microbiol.">
        <title>Dankookia rubra gen. nov., sp. nov., an alphaproteobacterium isolated from sediment of a shallow stream.</title>
        <authorList>
            <person name="Kim W.H."/>
            <person name="Kim D.H."/>
            <person name="Kang K."/>
            <person name="Ahn T.Y."/>
        </authorList>
    </citation>
    <scope>NUCLEOTIDE SEQUENCE [LARGE SCALE GENOMIC DNA]</scope>
    <source>
        <strain evidence="3 4">JCM30602</strain>
    </source>
</reference>
<comment type="caution">
    <text evidence="3">The sequence shown here is derived from an EMBL/GenBank/DDBJ whole genome shotgun (WGS) entry which is preliminary data.</text>
</comment>
<keyword evidence="1" id="KW-0732">Signal</keyword>
<gene>
    <name evidence="3" type="ORF">E2C06_21230</name>
</gene>
<keyword evidence="4" id="KW-1185">Reference proteome</keyword>
<dbReference type="AlphaFoldDB" id="A0A4R5QBU2"/>
<dbReference type="OrthoDB" id="7277380at2"/>
<dbReference type="EMBL" id="SMSJ01000035">
    <property type="protein sequence ID" value="TDH60570.1"/>
    <property type="molecule type" value="Genomic_DNA"/>
</dbReference>
<evidence type="ECO:0000256" key="1">
    <source>
        <dbReference type="SAM" id="SignalP"/>
    </source>
</evidence>
<sequence length="140" mass="14345">MRFATQIAAGMTTLALGQAPASAQAPTGPAGAVTTSTLAEACAASGTDITGATAVGYCRGFITGAGQYHQEMITGRPAIFCLPSPSPTLEAVQVSFVAWARANPQRAEEKALDGLLRWASETYPCPPAAAAKTAARKPHR</sequence>
<dbReference type="InterPro" id="IPR041238">
    <property type="entry name" value="Rap1a"/>
</dbReference>
<feature type="domain" description="Rap1a immunity protein" evidence="2">
    <location>
        <begin position="34"/>
        <end position="125"/>
    </location>
</feature>
<evidence type="ECO:0000313" key="3">
    <source>
        <dbReference type="EMBL" id="TDH60570.1"/>
    </source>
</evidence>
<feature type="signal peptide" evidence="1">
    <location>
        <begin position="1"/>
        <end position="23"/>
    </location>
</feature>
<feature type="chain" id="PRO_5020492065" description="Rap1a immunity protein domain-containing protein" evidence="1">
    <location>
        <begin position="24"/>
        <end position="140"/>
    </location>
</feature>
<protein>
    <recommendedName>
        <fullName evidence="2">Rap1a immunity protein domain-containing protein</fullName>
    </recommendedName>
</protein>
<evidence type="ECO:0000313" key="4">
    <source>
        <dbReference type="Proteomes" id="UP000295096"/>
    </source>
</evidence>
<dbReference type="Proteomes" id="UP000295096">
    <property type="component" value="Unassembled WGS sequence"/>
</dbReference>
<evidence type="ECO:0000259" key="2">
    <source>
        <dbReference type="Pfam" id="PF18602"/>
    </source>
</evidence>
<accession>A0A4R5QBU2</accession>
<organism evidence="3 4">
    <name type="scientific">Dankookia rubra</name>
    <dbReference type="NCBI Taxonomy" id="1442381"/>
    <lineage>
        <taxon>Bacteria</taxon>
        <taxon>Pseudomonadati</taxon>
        <taxon>Pseudomonadota</taxon>
        <taxon>Alphaproteobacteria</taxon>
        <taxon>Acetobacterales</taxon>
        <taxon>Roseomonadaceae</taxon>
        <taxon>Dankookia</taxon>
    </lineage>
</organism>
<name>A0A4R5QBU2_9PROT</name>
<dbReference type="RefSeq" id="WP_133290620.1">
    <property type="nucleotide sequence ID" value="NZ_SMSJ01000035.1"/>
</dbReference>